<comment type="caution">
    <text evidence="3">The sequence shown here is derived from an EMBL/GenBank/DDBJ whole genome shotgun (WGS) entry which is preliminary data.</text>
</comment>
<evidence type="ECO:0000313" key="3">
    <source>
        <dbReference type="EMBL" id="THH39295.1"/>
    </source>
</evidence>
<reference evidence="3 4" key="1">
    <citation type="submission" date="2019-04" db="EMBL/GenBank/DDBJ databases">
        <title>Lewinella litorea sp. nov., isolated from a marine sand.</title>
        <authorList>
            <person name="Yoon J.-H."/>
        </authorList>
    </citation>
    <scope>NUCLEOTIDE SEQUENCE [LARGE SCALE GENOMIC DNA]</scope>
    <source>
        <strain evidence="3 4">HSMS-39</strain>
    </source>
</reference>
<keyword evidence="1" id="KW-1133">Transmembrane helix</keyword>
<feature type="signal peptide" evidence="2">
    <location>
        <begin position="1"/>
        <end position="27"/>
    </location>
</feature>
<evidence type="ECO:0000256" key="1">
    <source>
        <dbReference type="SAM" id="Phobius"/>
    </source>
</evidence>
<keyword evidence="2" id="KW-0732">Signal</keyword>
<dbReference type="PROSITE" id="PS51257">
    <property type="entry name" value="PROKAR_LIPOPROTEIN"/>
    <property type="match status" value="1"/>
</dbReference>
<gene>
    <name evidence="3" type="ORF">E4021_11090</name>
</gene>
<name>A0A4S4NK30_9BACT</name>
<sequence>MRLPLPLRLLPLLAVLTLCGCPPTNWYESYRTDGKNPYDLYVLHELLAARDAGASILYDTLDLRGLDSVRGTNYLFVGHQPHYASPAVTTLLDYVERGNTAILATGEVPEELARHLFGAGCYDDFAVGEARFPSERADSVVAFLYPAGDSFPLVNVRYWAPAAVPLRTISEKLLCDPGYDVQVLGTLDTLGVNFVRLGWGQGNFYLFSTPRYLTNWYVLDSTAVLYPAAVLSVLDTGRVYWDEYHRRYLQDPVAATDQPAERGYTGGRNLLSGNRTLLYIQEHRELTLAWYLLLVGAVLFVVFRGKRRQRIIPLLPARRNTSRRLIETLSRLGHRQGNHTALARRELVSLRFHLNHRRGVRWREGETPPEDLSIRLGLPQESVDRALTEIRMVEGGGKLREADLLRFYRAIEPLYG</sequence>
<dbReference type="Proteomes" id="UP000308528">
    <property type="component" value="Unassembled WGS sequence"/>
</dbReference>
<dbReference type="AlphaFoldDB" id="A0A4S4NK30"/>
<evidence type="ECO:0000313" key="4">
    <source>
        <dbReference type="Proteomes" id="UP000308528"/>
    </source>
</evidence>
<evidence type="ECO:0000256" key="2">
    <source>
        <dbReference type="SAM" id="SignalP"/>
    </source>
</evidence>
<keyword evidence="1" id="KW-0472">Membrane</keyword>
<dbReference type="OrthoDB" id="1111222at2"/>
<accession>A0A4S4NK30</accession>
<organism evidence="3 4">
    <name type="scientific">Neolewinella litorea</name>
    <dbReference type="NCBI Taxonomy" id="2562452"/>
    <lineage>
        <taxon>Bacteria</taxon>
        <taxon>Pseudomonadati</taxon>
        <taxon>Bacteroidota</taxon>
        <taxon>Saprospiria</taxon>
        <taxon>Saprospirales</taxon>
        <taxon>Lewinellaceae</taxon>
        <taxon>Neolewinella</taxon>
    </lineage>
</organism>
<protein>
    <submittedName>
        <fullName evidence="3">DUF4350 domain-containing protein</fullName>
    </submittedName>
</protein>
<dbReference type="EMBL" id="SRSF01000004">
    <property type="protein sequence ID" value="THH39295.1"/>
    <property type="molecule type" value="Genomic_DNA"/>
</dbReference>
<proteinExistence type="predicted"/>
<feature type="transmembrane region" description="Helical" evidence="1">
    <location>
        <begin position="288"/>
        <end position="305"/>
    </location>
</feature>
<keyword evidence="1" id="KW-0812">Transmembrane</keyword>
<keyword evidence="4" id="KW-1185">Reference proteome</keyword>
<feature type="chain" id="PRO_5020573897" evidence="2">
    <location>
        <begin position="28"/>
        <end position="416"/>
    </location>
</feature>
<dbReference type="RefSeq" id="WP_136459396.1">
    <property type="nucleotide sequence ID" value="NZ_SRSF01000004.1"/>
</dbReference>